<sequence length="195" mass="21472">MLFKRFAAAVGAGCVCCLSWLTHAAPAPSLPATVASAPLLWPGLNTEERDEAVATHNRWRVRVGVAPLRWSASLAQRAQAWANNLAQNNQCKMLYSGSEAGENIFWAGPRTWPTGRVGVNPLTPSLVIDHWGQQARWYDYPSNTCQTGQVCGHYTQLIWSETTTLGCGRQVCPDQGQIWVCQYLPAGNIQGMRPY</sequence>
<gene>
    <name evidence="3" type="ORF">VITFI_CDS3272</name>
</gene>
<evidence type="ECO:0000313" key="4">
    <source>
        <dbReference type="Proteomes" id="UP000199729"/>
    </source>
</evidence>
<dbReference type="PRINTS" id="PR00837">
    <property type="entry name" value="V5TPXLIKE"/>
</dbReference>
<dbReference type="Pfam" id="PF00188">
    <property type="entry name" value="CAP"/>
    <property type="match status" value="1"/>
</dbReference>
<evidence type="ECO:0000313" key="3">
    <source>
        <dbReference type="EMBL" id="ASM79049.1"/>
    </source>
</evidence>
<organism evidence="3 4">
    <name type="scientific">Vitreoscilla filiformis</name>
    <dbReference type="NCBI Taxonomy" id="63"/>
    <lineage>
        <taxon>Bacteria</taxon>
        <taxon>Pseudomonadati</taxon>
        <taxon>Pseudomonadota</taxon>
        <taxon>Betaproteobacteria</taxon>
        <taxon>Neisseriales</taxon>
        <taxon>Neisseriaceae</taxon>
        <taxon>Vitreoscilla</taxon>
    </lineage>
</organism>
<feature type="domain" description="SCP" evidence="2">
    <location>
        <begin position="47"/>
        <end position="191"/>
    </location>
</feature>
<keyword evidence="1" id="KW-0732">Signal</keyword>
<dbReference type="InterPro" id="IPR014044">
    <property type="entry name" value="CAP_dom"/>
</dbReference>
<feature type="chain" id="PRO_5012488296" evidence="1">
    <location>
        <begin position="25"/>
        <end position="195"/>
    </location>
</feature>
<reference evidence="3 4" key="1">
    <citation type="submission" date="2017-07" db="EMBL/GenBank/DDBJ databases">
        <title>Complete Genome Sequence of the cosmetic ferment Vitreoscilla filiformis (ATCC15551).</title>
        <authorList>
            <person name="Contreras S."/>
            <person name="Sagory-Zalkind P."/>
            <person name="Blanquart H."/>
            <person name="Iltis A."/>
            <person name="Morand S.C."/>
        </authorList>
    </citation>
    <scope>NUCLEOTIDE SEQUENCE [LARGE SCALE GENOMIC DNA]</scope>
    <source>
        <strain evidence="3 4">ATCC 15551</strain>
        <plasmid evidence="4">Plasmid pvf1</plasmid>
    </source>
</reference>
<dbReference type="SUPFAM" id="SSF55797">
    <property type="entry name" value="PR-1-like"/>
    <property type="match status" value="1"/>
</dbReference>
<dbReference type="KEGG" id="vff:VITFI_CDS3272"/>
<dbReference type="SMART" id="SM00198">
    <property type="entry name" value="SCP"/>
    <property type="match status" value="1"/>
</dbReference>
<proteinExistence type="predicted"/>
<dbReference type="PROSITE" id="PS01009">
    <property type="entry name" value="CRISP_1"/>
    <property type="match status" value="1"/>
</dbReference>
<dbReference type="GO" id="GO:0005576">
    <property type="term" value="C:extracellular region"/>
    <property type="evidence" value="ECO:0007669"/>
    <property type="project" value="InterPro"/>
</dbReference>
<keyword evidence="4" id="KW-1185">Reference proteome</keyword>
<dbReference type="PANTHER" id="PTHR10334">
    <property type="entry name" value="CYSTEINE-RICH SECRETORY PROTEIN-RELATED"/>
    <property type="match status" value="1"/>
</dbReference>
<dbReference type="AlphaFoldDB" id="A0A221KJH0"/>
<dbReference type="EMBL" id="CP022424">
    <property type="protein sequence ID" value="ASM79049.1"/>
    <property type="molecule type" value="Genomic_DNA"/>
</dbReference>
<dbReference type="Gene3D" id="3.40.33.10">
    <property type="entry name" value="CAP"/>
    <property type="match status" value="1"/>
</dbReference>
<geneLocation type="plasmid" evidence="4">
    <name>pvf1</name>
</geneLocation>
<evidence type="ECO:0000256" key="1">
    <source>
        <dbReference type="SAM" id="SignalP"/>
    </source>
</evidence>
<keyword evidence="3" id="KW-0614">Plasmid</keyword>
<protein>
    <submittedName>
        <fullName evidence="3">SCP-like extracellular protein</fullName>
    </submittedName>
</protein>
<dbReference type="PRINTS" id="PR00838">
    <property type="entry name" value="V5ALLERGEN"/>
</dbReference>
<dbReference type="InterPro" id="IPR035940">
    <property type="entry name" value="CAP_sf"/>
</dbReference>
<dbReference type="FunFam" id="3.40.33.10:FF:000004">
    <property type="entry name" value="CAP, cysteine-rich secretory protein, antigen 5"/>
    <property type="match status" value="1"/>
</dbReference>
<dbReference type="InterPro" id="IPR002413">
    <property type="entry name" value="V5_allergen-like"/>
</dbReference>
<accession>A0A221KJH0</accession>
<dbReference type="InterPro" id="IPR001283">
    <property type="entry name" value="CRISP-related"/>
</dbReference>
<name>A0A221KJH0_VITFI</name>
<dbReference type="Proteomes" id="UP000199729">
    <property type="component" value="Plasmid pVF1"/>
</dbReference>
<dbReference type="InterPro" id="IPR018244">
    <property type="entry name" value="Allrgn_V5/Tpx1_CS"/>
</dbReference>
<evidence type="ECO:0000259" key="2">
    <source>
        <dbReference type="SMART" id="SM00198"/>
    </source>
</evidence>
<feature type="signal peptide" evidence="1">
    <location>
        <begin position="1"/>
        <end position="24"/>
    </location>
</feature>